<feature type="region of interest" description="Disordered" evidence="1">
    <location>
        <begin position="810"/>
        <end position="886"/>
    </location>
</feature>
<evidence type="ECO:0000313" key="4">
    <source>
        <dbReference type="Proteomes" id="UP000242146"/>
    </source>
</evidence>
<feature type="compositionally biased region" description="Low complexity" evidence="1">
    <location>
        <begin position="440"/>
        <end position="474"/>
    </location>
</feature>
<feature type="region of interest" description="Disordered" evidence="1">
    <location>
        <begin position="939"/>
        <end position="972"/>
    </location>
</feature>
<dbReference type="STRING" id="101127.A0A1X2GKF7"/>
<sequence length="1162" mass="127864">MAAAKLMSSIQNEQQHIAQLAQGHAKQGATLKATSNQRNHGPKTPFKRDDDALIERYNHDPPSLILHLYSTYFKFEHEDGFFSYKSQFKDFLTCVKEKQLPADLMDIFNEASCRYYEGCLIVEIKDHRQSSKTGQENEEPDASSNDTTGPSVKRVVMRPTAESIWSDIQLLNESWGYPWTEQMALEVEAQILLATEEPLCLDPSFNVTRISNALAHSSQPRKTKKKQKWNSLEREQKLAKKAENNKLMTLMDMRAKRSFPFEPSFGNISFVQDWRTKRTKFSHDPIASIEMKRNKNRKSLTEPPLLPDGRKCVRTIRFQRNEGPDRKVYTIINLYFSNGVYDGVFRWGTSPDTSLHGGNIEFKVGPEYLMEIYVVQLKTTYGQFNELLCDYNMANPVPQSPSVAARLQAAQQQQMAMLQNAALQQQIQAARQQGKMLTPQQRALMAQAQAQAQARSQQPQATPVTPTSASTTQSQPPPTTSLPPTPSTAPAAATASPTSSAQPTPHLPTSSTMASPVQAAASSTAPTPIMAPSNIPASNAPVTNGVKPMPMVSQAHAQQAAYALQQQQMARTASNQSNPAAANGPVMPSNMMPMATSGVMPQQQQQPMSVQMMTAQRIQLLVSAGVLPVATAQEFIQQLSSNPNAAALIQQRLQQYQQQQAVLQFQQQQQALMNNQQRPPQPQASVAALQQQQNQQAMQGQQPQQPQQQAGQAWAQNPAQQPNAAAAQQQLAANQLFAHLNPQQQRQMAEFLLRRKQLSDLMSSGQINAEQFQLQFRQLQATYMPVLQQHQLHMQQRNAIALQQRALQQQATAATQPQALPAQPQQPPPTPQQQPQPSPATQPQAQSSSPSQPINGTLANQDQGQPSPQVPQTPSSQPQQLPQMTQQMIQQMTPEQQQFYQMMLLQQRLAAAARAKQGGAAAPMVPNGMVNGMAGQQAANGNPVSSNPAANGTPATPAMNSANDTVTSAASSPAMAGNMMASNTMPNGAPMTAQQMATMQRIQQNIMVQAALFRQQQMQQQQGGAPAMQQNQQQPQASPQRQQALNAQQQQLLAAQRNAFQAAQQPQQQPSQPGAAPQPQPQMQMNQQQFFQRLQLQILQQQQLIQREQANWTPQQLQAARFQLAYHQQQLSSFIRAATSQAGNPNLAAAAANTAPNSGGAN</sequence>
<keyword evidence="4" id="KW-1185">Reference proteome</keyword>
<evidence type="ECO:0000256" key="1">
    <source>
        <dbReference type="SAM" id="MobiDB-lite"/>
    </source>
</evidence>
<dbReference type="AlphaFoldDB" id="A0A1X2GKF7"/>
<gene>
    <name evidence="3" type="ORF">DM01DRAFT_1304435</name>
</gene>
<feature type="compositionally biased region" description="Low complexity" evidence="1">
    <location>
        <begin position="810"/>
        <end position="823"/>
    </location>
</feature>
<dbReference type="GO" id="GO:0003712">
    <property type="term" value="F:transcription coregulator activity"/>
    <property type="evidence" value="ECO:0007669"/>
    <property type="project" value="InterPro"/>
</dbReference>
<proteinExistence type="predicted"/>
<dbReference type="InterPro" id="IPR021950">
    <property type="entry name" value="Spt20"/>
</dbReference>
<feature type="compositionally biased region" description="Polar residues" evidence="1">
    <location>
        <begin position="959"/>
        <end position="971"/>
    </location>
</feature>
<dbReference type="GO" id="GO:0000124">
    <property type="term" value="C:SAGA complex"/>
    <property type="evidence" value="ECO:0007669"/>
    <property type="project" value="InterPro"/>
</dbReference>
<feature type="region of interest" description="Disordered" evidence="1">
    <location>
        <begin position="128"/>
        <end position="153"/>
    </location>
</feature>
<evidence type="ECO:0000259" key="2">
    <source>
        <dbReference type="Pfam" id="PF12090"/>
    </source>
</evidence>
<dbReference type="InterPro" id="IPR046468">
    <property type="entry name" value="Spt20-like_SEP"/>
</dbReference>
<reference evidence="3 4" key="1">
    <citation type="submission" date="2016-07" db="EMBL/GenBank/DDBJ databases">
        <title>Pervasive Adenine N6-methylation of Active Genes in Fungi.</title>
        <authorList>
            <consortium name="DOE Joint Genome Institute"/>
            <person name="Mondo S.J."/>
            <person name="Dannebaum R.O."/>
            <person name="Kuo R.C."/>
            <person name="Labutti K."/>
            <person name="Haridas S."/>
            <person name="Kuo A."/>
            <person name="Salamov A."/>
            <person name="Ahrendt S.R."/>
            <person name="Lipzen A."/>
            <person name="Sullivan W."/>
            <person name="Andreopoulos W.B."/>
            <person name="Clum A."/>
            <person name="Lindquist E."/>
            <person name="Daum C."/>
            <person name="Ramamoorthy G.K."/>
            <person name="Gryganskyi A."/>
            <person name="Culley D."/>
            <person name="Magnuson J.K."/>
            <person name="James T.Y."/>
            <person name="O'Malley M.A."/>
            <person name="Stajich J.E."/>
            <person name="Spatafora J.W."/>
            <person name="Visel A."/>
            <person name="Grigoriev I.V."/>
        </authorList>
    </citation>
    <scope>NUCLEOTIDE SEQUENCE [LARGE SCALE GENOMIC DNA]</scope>
    <source>
        <strain evidence="3 4">NRRL 3301</strain>
    </source>
</reference>
<feature type="compositionally biased region" description="Pro residues" evidence="1">
    <location>
        <begin position="824"/>
        <end position="840"/>
    </location>
</feature>
<feature type="compositionally biased region" description="Polar residues" evidence="1">
    <location>
        <begin position="507"/>
        <end position="526"/>
    </location>
</feature>
<dbReference type="EMBL" id="MCGT01000011">
    <property type="protein sequence ID" value="ORX55810.1"/>
    <property type="molecule type" value="Genomic_DNA"/>
</dbReference>
<protein>
    <recommendedName>
        <fullName evidence="2">Spt20-like SEP domain-containing protein</fullName>
    </recommendedName>
</protein>
<comment type="caution">
    <text evidence="3">The sequence shown here is derived from an EMBL/GenBank/DDBJ whole genome shotgun (WGS) entry which is preliminary data.</text>
</comment>
<feature type="region of interest" description="Disordered" evidence="1">
    <location>
        <begin position="1017"/>
        <end position="1085"/>
    </location>
</feature>
<feature type="domain" description="Spt20-like SEP" evidence="2">
    <location>
        <begin position="60"/>
        <end position="215"/>
    </location>
</feature>
<feature type="compositionally biased region" description="Low complexity" evidence="1">
    <location>
        <begin position="947"/>
        <end position="958"/>
    </location>
</feature>
<organism evidence="3 4">
    <name type="scientific">Hesseltinella vesiculosa</name>
    <dbReference type="NCBI Taxonomy" id="101127"/>
    <lineage>
        <taxon>Eukaryota</taxon>
        <taxon>Fungi</taxon>
        <taxon>Fungi incertae sedis</taxon>
        <taxon>Mucoromycota</taxon>
        <taxon>Mucoromycotina</taxon>
        <taxon>Mucoromycetes</taxon>
        <taxon>Mucorales</taxon>
        <taxon>Cunninghamellaceae</taxon>
        <taxon>Hesseltinella</taxon>
    </lineage>
</organism>
<dbReference type="OrthoDB" id="1932706at2759"/>
<dbReference type="GO" id="GO:0006357">
    <property type="term" value="P:regulation of transcription by RNA polymerase II"/>
    <property type="evidence" value="ECO:0007669"/>
    <property type="project" value="TreeGrafter"/>
</dbReference>
<dbReference type="PANTHER" id="PTHR13526:SF8">
    <property type="entry name" value="TRANSCRIPTION FACTOR SPT20 HOMOLOG"/>
    <property type="match status" value="1"/>
</dbReference>
<feature type="compositionally biased region" description="Low complexity" evidence="1">
    <location>
        <begin position="841"/>
        <end position="853"/>
    </location>
</feature>
<dbReference type="PANTHER" id="PTHR13526">
    <property type="entry name" value="TRANSCRIPTION FACTOR SPT20 HOMOLOG"/>
    <property type="match status" value="1"/>
</dbReference>
<feature type="compositionally biased region" description="Low complexity" evidence="1">
    <location>
        <begin position="488"/>
        <end position="504"/>
    </location>
</feature>
<dbReference type="Pfam" id="PF12090">
    <property type="entry name" value="Spt20_SEP"/>
    <property type="match status" value="1"/>
</dbReference>
<evidence type="ECO:0000313" key="3">
    <source>
        <dbReference type="EMBL" id="ORX55810.1"/>
    </source>
</evidence>
<feature type="region of interest" description="Disordered" evidence="1">
    <location>
        <begin position="438"/>
        <end position="536"/>
    </location>
</feature>
<feature type="compositionally biased region" description="Pro residues" evidence="1">
    <location>
        <begin position="475"/>
        <end position="487"/>
    </location>
</feature>
<dbReference type="Proteomes" id="UP000242146">
    <property type="component" value="Unassembled WGS sequence"/>
</dbReference>
<feature type="region of interest" description="Disordered" evidence="1">
    <location>
        <begin position="672"/>
        <end position="728"/>
    </location>
</feature>
<accession>A0A1X2GKF7</accession>
<feature type="region of interest" description="Disordered" evidence="1">
    <location>
        <begin position="28"/>
        <end position="50"/>
    </location>
</feature>
<feature type="compositionally biased region" description="Low complexity" evidence="1">
    <location>
        <begin position="863"/>
        <end position="886"/>
    </location>
</feature>
<name>A0A1X2GKF7_9FUNG</name>